<protein>
    <recommendedName>
        <fullName evidence="3">DUF4258 domain-containing protein</fullName>
    </recommendedName>
</protein>
<accession>A0A080M5L1</accession>
<dbReference type="EMBL" id="JDST02000053">
    <property type="protein sequence ID" value="KFB76523.1"/>
    <property type="molecule type" value="Genomic_DNA"/>
</dbReference>
<proteinExistence type="predicted"/>
<keyword evidence="2" id="KW-1185">Reference proteome</keyword>
<sequence>MIKHSNSTGNAPAITQHAWARMSGRGLNCETIDAVLSYGRVLHVRGAAIHVIGRKEVEKLARSGVDVGGCEGVQVVCTPDGSAILTVYRNSDFRGLKPRGGRRWH</sequence>
<name>A0A080M5L1_9PROT</name>
<dbReference type="AlphaFoldDB" id="A0A080M5L1"/>
<dbReference type="STRING" id="1453999.AW06_002433"/>
<gene>
    <name evidence="1" type="ORF">AW06_002433</name>
</gene>
<evidence type="ECO:0000313" key="1">
    <source>
        <dbReference type="EMBL" id="KFB76523.1"/>
    </source>
</evidence>
<comment type="caution">
    <text evidence="1">The sequence shown here is derived from an EMBL/GenBank/DDBJ whole genome shotgun (WGS) entry which is preliminary data.</text>
</comment>
<evidence type="ECO:0008006" key="3">
    <source>
        <dbReference type="Google" id="ProtNLM"/>
    </source>
</evidence>
<reference evidence="1" key="1">
    <citation type="submission" date="2014-02" db="EMBL/GenBank/DDBJ databases">
        <title>Expanding our view of genomic diversity in Candidatus Accumulibacter clades.</title>
        <authorList>
            <person name="Skennerton C.T."/>
            <person name="Barr J.J."/>
            <person name="Slater F.R."/>
            <person name="Bond P.L."/>
            <person name="Tyson G.W."/>
        </authorList>
    </citation>
    <scope>NUCLEOTIDE SEQUENCE [LARGE SCALE GENOMIC DNA]</scope>
</reference>
<organism evidence="1 2">
    <name type="scientific">Candidatus Accumulibacter cognatus</name>
    <dbReference type="NCBI Taxonomy" id="2954383"/>
    <lineage>
        <taxon>Bacteria</taxon>
        <taxon>Pseudomonadati</taxon>
        <taxon>Pseudomonadota</taxon>
        <taxon>Betaproteobacteria</taxon>
        <taxon>Candidatus Accumulibacter</taxon>
    </lineage>
</organism>
<dbReference type="Proteomes" id="UP000021315">
    <property type="component" value="Unassembled WGS sequence"/>
</dbReference>
<evidence type="ECO:0000313" key="2">
    <source>
        <dbReference type="Proteomes" id="UP000021315"/>
    </source>
</evidence>
<dbReference type="RefSeq" id="WP_273704597.1">
    <property type="nucleotide sequence ID" value="NZ_JDST02000053.1"/>
</dbReference>